<dbReference type="GO" id="GO:0005743">
    <property type="term" value="C:mitochondrial inner membrane"/>
    <property type="evidence" value="ECO:0007669"/>
    <property type="project" value="TreeGrafter"/>
</dbReference>
<feature type="transmembrane region" description="Helical" evidence="10">
    <location>
        <begin position="56"/>
        <end position="77"/>
    </location>
</feature>
<name>A0A423VMC3_9PEZI</name>
<dbReference type="FunFam" id="1.20.120.1780:FF:000001">
    <property type="entry name" value="4-hydroxybenzoate octaprenyltransferase"/>
    <property type="match status" value="1"/>
</dbReference>
<protein>
    <recommendedName>
        <fullName evidence="9">Diterpenoid pyrone biosynthesis cluster protein C</fullName>
    </recommendedName>
</protein>
<comment type="pathway">
    <text evidence="3">Secondary metabolite biosynthesis; terpenoid biosynthesis.</text>
</comment>
<evidence type="ECO:0000256" key="1">
    <source>
        <dbReference type="ARBA" id="ARBA00001946"/>
    </source>
</evidence>
<dbReference type="GO" id="GO:0016114">
    <property type="term" value="P:terpenoid biosynthetic process"/>
    <property type="evidence" value="ECO:0007669"/>
    <property type="project" value="UniProtKB-UniPathway"/>
</dbReference>
<dbReference type="PANTHER" id="PTHR11048:SF39">
    <property type="entry name" value="POLYPRENYL TRANSFERASE AUSN"/>
    <property type="match status" value="1"/>
</dbReference>
<dbReference type="Gene3D" id="1.10.357.140">
    <property type="entry name" value="UbiA prenyltransferase"/>
    <property type="match status" value="1"/>
</dbReference>
<evidence type="ECO:0000256" key="6">
    <source>
        <dbReference type="ARBA" id="ARBA00022692"/>
    </source>
</evidence>
<organism evidence="11 12">
    <name type="scientific">Cytospora schulzeri</name>
    <dbReference type="NCBI Taxonomy" id="448051"/>
    <lineage>
        <taxon>Eukaryota</taxon>
        <taxon>Fungi</taxon>
        <taxon>Dikarya</taxon>
        <taxon>Ascomycota</taxon>
        <taxon>Pezizomycotina</taxon>
        <taxon>Sordariomycetes</taxon>
        <taxon>Sordariomycetidae</taxon>
        <taxon>Diaporthales</taxon>
        <taxon>Cytosporaceae</taxon>
        <taxon>Cytospora</taxon>
    </lineage>
</organism>
<evidence type="ECO:0000256" key="7">
    <source>
        <dbReference type="ARBA" id="ARBA00022989"/>
    </source>
</evidence>
<comment type="cofactor">
    <cofactor evidence="1">
        <name>Mg(2+)</name>
        <dbReference type="ChEBI" id="CHEBI:18420"/>
    </cofactor>
</comment>
<evidence type="ECO:0000256" key="2">
    <source>
        <dbReference type="ARBA" id="ARBA00004141"/>
    </source>
</evidence>
<feature type="transmembrane region" description="Helical" evidence="10">
    <location>
        <begin position="264"/>
        <end position="288"/>
    </location>
</feature>
<comment type="similarity">
    <text evidence="4">Belongs to the UbiA prenyltransferase family.</text>
</comment>
<feature type="transmembrane region" description="Helical" evidence="10">
    <location>
        <begin position="177"/>
        <end position="198"/>
    </location>
</feature>
<feature type="transmembrane region" description="Helical" evidence="10">
    <location>
        <begin position="83"/>
        <end position="105"/>
    </location>
</feature>
<dbReference type="STRING" id="356882.A0A423VMC3"/>
<dbReference type="FunFam" id="1.10.357.140:FF:000008">
    <property type="entry name" value="4-hydroxybenzoate octaprenyltransferase"/>
    <property type="match status" value="1"/>
</dbReference>
<dbReference type="OrthoDB" id="18170at2759"/>
<keyword evidence="12" id="KW-1185">Reference proteome</keyword>
<dbReference type="InterPro" id="IPR039653">
    <property type="entry name" value="Prenyltransferase"/>
</dbReference>
<dbReference type="UniPathway" id="UPA00213"/>
<feature type="transmembrane region" description="Helical" evidence="10">
    <location>
        <begin position="294"/>
        <end position="316"/>
    </location>
</feature>
<dbReference type="Pfam" id="PF01040">
    <property type="entry name" value="UbiA"/>
    <property type="match status" value="1"/>
</dbReference>
<evidence type="ECO:0000313" key="12">
    <source>
        <dbReference type="Proteomes" id="UP000283895"/>
    </source>
</evidence>
<evidence type="ECO:0000256" key="8">
    <source>
        <dbReference type="ARBA" id="ARBA00023136"/>
    </source>
</evidence>
<dbReference type="InterPro" id="IPR000537">
    <property type="entry name" value="UbiA_prenyltransferase"/>
</dbReference>
<evidence type="ECO:0000256" key="10">
    <source>
        <dbReference type="SAM" id="Phobius"/>
    </source>
</evidence>
<dbReference type="EMBL" id="LKEA01000051">
    <property type="protein sequence ID" value="ROV92172.1"/>
    <property type="molecule type" value="Genomic_DNA"/>
</dbReference>
<dbReference type="InterPro" id="IPR044878">
    <property type="entry name" value="UbiA_sf"/>
</dbReference>
<dbReference type="InterPro" id="IPR030470">
    <property type="entry name" value="UbiA_prenylTrfase_CS"/>
</dbReference>
<dbReference type="GO" id="GO:0008412">
    <property type="term" value="F:4-hydroxybenzoate polyprenyltransferase activity"/>
    <property type="evidence" value="ECO:0007669"/>
    <property type="project" value="TreeGrafter"/>
</dbReference>
<evidence type="ECO:0000256" key="3">
    <source>
        <dbReference type="ARBA" id="ARBA00004721"/>
    </source>
</evidence>
<comment type="subcellular location">
    <subcellularLocation>
        <location evidence="2">Membrane</location>
        <topology evidence="2">Multi-pass membrane protein</topology>
    </subcellularLocation>
</comment>
<dbReference type="PROSITE" id="PS00943">
    <property type="entry name" value="UBIA"/>
    <property type="match status" value="1"/>
</dbReference>
<feature type="transmembrane region" description="Helical" evidence="10">
    <location>
        <begin position="328"/>
        <end position="350"/>
    </location>
</feature>
<dbReference type="CDD" id="cd13959">
    <property type="entry name" value="PT_UbiA_COQ2"/>
    <property type="match status" value="1"/>
</dbReference>
<dbReference type="Proteomes" id="UP000283895">
    <property type="component" value="Unassembled WGS sequence"/>
</dbReference>
<gene>
    <name evidence="11" type="ORF">VMCG_09282</name>
</gene>
<keyword evidence="6 10" id="KW-0812">Transmembrane</keyword>
<keyword evidence="5" id="KW-0808">Transferase</keyword>
<evidence type="ECO:0000256" key="9">
    <source>
        <dbReference type="ARBA" id="ARBA00075214"/>
    </source>
</evidence>
<sequence length="355" mass="38465">MPETLKPSQNGISAPSSAALAQQYGGSHTGSWVTTLPVSWIPYVQLARLSPPAGLFLIYFPHFFGAVLGATVTRASLTTAARAALFLLAGSFFLSNAAHTWNDIVDEPIDRAVARTRKRPIARGAVSRRAALLFAVSQAAGALAVLFAFFPPGAVWFALPNIFAITYYPWAKRHTHFAQVVLGVCLAWGVFMGSVALGHEPFTWGYLRLAVSQGGPDVGYATAYVDLGTVSLFIACVLWTTIYDSVYAHQDVEDDMKLGMKSMAVLLRGYIKPALGLLLAGMLCSLAFCGSHFGFGLLYYVLSMTGSSVVLGAMVLRVDLENSANCWWWFKHGFWEVGWSIAIGLLTQYVPSLPH</sequence>
<reference evidence="11 12" key="1">
    <citation type="submission" date="2015-09" db="EMBL/GenBank/DDBJ databases">
        <title>Host preference determinants of Valsa canker pathogens revealed by comparative genomics.</title>
        <authorList>
            <person name="Yin Z."/>
            <person name="Huang L."/>
        </authorList>
    </citation>
    <scope>NUCLEOTIDE SEQUENCE [LARGE SCALE GENOMIC DNA]</scope>
    <source>
        <strain evidence="11 12">03-1</strain>
    </source>
</reference>
<dbReference type="PANTHER" id="PTHR11048">
    <property type="entry name" value="PRENYLTRANSFERASES"/>
    <property type="match status" value="1"/>
</dbReference>
<feature type="transmembrane region" description="Helical" evidence="10">
    <location>
        <begin position="218"/>
        <end position="243"/>
    </location>
</feature>
<feature type="transmembrane region" description="Helical" evidence="10">
    <location>
        <begin position="153"/>
        <end position="170"/>
    </location>
</feature>
<evidence type="ECO:0000313" key="11">
    <source>
        <dbReference type="EMBL" id="ROV92172.1"/>
    </source>
</evidence>
<dbReference type="GO" id="GO:0006744">
    <property type="term" value="P:ubiquinone biosynthetic process"/>
    <property type="evidence" value="ECO:0007669"/>
    <property type="project" value="TreeGrafter"/>
</dbReference>
<proteinExistence type="inferred from homology"/>
<dbReference type="Gene3D" id="1.20.120.1780">
    <property type="entry name" value="UbiA prenyltransferase"/>
    <property type="match status" value="1"/>
</dbReference>
<evidence type="ECO:0000256" key="5">
    <source>
        <dbReference type="ARBA" id="ARBA00022679"/>
    </source>
</evidence>
<dbReference type="AlphaFoldDB" id="A0A423VMC3"/>
<evidence type="ECO:0000256" key="4">
    <source>
        <dbReference type="ARBA" id="ARBA00005985"/>
    </source>
</evidence>
<keyword evidence="8 10" id="KW-0472">Membrane</keyword>
<accession>A0A423VMC3</accession>
<comment type="caution">
    <text evidence="11">The sequence shown here is derived from an EMBL/GenBank/DDBJ whole genome shotgun (WGS) entry which is preliminary data.</text>
</comment>
<keyword evidence="7 10" id="KW-1133">Transmembrane helix</keyword>